<sequence length="301" mass="34025">EELCGPNGLGFTYVSVGDSVSRPIVDKLGTVIGCIAPPPSEDWTDQINEQAIAALERERSGKEEEAMKTKKNKRSKKKFGLLFKPEEEVHRRGHYLVKADRLSGGGGQATIKRIYHSNRNEAGLNRLRHEQCFIRVAGHMSAVFAYWSLGLSTDTSADYLYPDLQVFDFQKFKPVSGHFSQPDTVEKLRGNDPSLVFNFPNSIFACATYNFGPETITMTHLDYLNYIAGWCGITNFGRFDYRKGGHFVLWDLKLVLEFPPGWTILIPSAYLRHSNTAIGPNETRYSFTQYTVGAIFRYVED</sequence>
<protein>
    <recommendedName>
        <fullName evidence="3">Prolyl 4-hydroxylase alpha subunit Fe(2+) 2OG dioxygenase domain-containing protein</fullName>
    </recommendedName>
</protein>
<dbReference type="Proteomes" id="UP000297245">
    <property type="component" value="Unassembled WGS sequence"/>
</dbReference>
<dbReference type="Gene3D" id="3.60.130.30">
    <property type="match status" value="1"/>
</dbReference>
<keyword evidence="2" id="KW-1185">Reference proteome</keyword>
<dbReference type="OrthoDB" id="3202607at2759"/>
<proteinExistence type="predicted"/>
<evidence type="ECO:0000313" key="1">
    <source>
        <dbReference type="EMBL" id="THU75674.1"/>
    </source>
</evidence>
<gene>
    <name evidence="1" type="ORF">K435DRAFT_880363</name>
</gene>
<organism evidence="1 2">
    <name type="scientific">Dendrothele bispora (strain CBS 962.96)</name>
    <dbReference type="NCBI Taxonomy" id="1314807"/>
    <lineage>
        <taxon>Eukaryota</taxon>
        <taxon>Fungi</taxon>
        <taxon>Dikarya</taxon>
        <taxon>Basidiomycota</taxon>
        <taxon>Agaricomycotina</taxon>
        <taxon>Agaricomycetes</taxon>
        <taxon>Agaricomycetidae</taxon>
        <taxon>Agaricales</taxon>
        <taxon>Agaricales incertae sedis</taxon>
        <taxon>Dendrothele</taxon>
    </lineage>
</organism>
<feature type="non-terminal residue" evidence="1">
    <location>
        <position position="1"/>
    </location>
</feature>
<reference evidence="1 2" key="1">
    <citation type="journal article" date="2019" name="Nat. Ecol. Evol.">
        <title>Megaphylogeny resolves global patterns of mushroom evolution.</title>
        <authorList>
            <person name="Varga T."/>
            <person name="Krizsan K."/>
            <person name="Foldi C."/>
            <person name="Dima B."/>
            <person name="Sanchez-Garcia M."/>
            <person name="Sanchez-Ramirez S."/>
            <person name="Szollosi G.J."/>
            <person name="Szarkandi J.G."/>
            <person name="Papp V."/>
            <person name="Albert L."/>
            <person name="Andreopoulos W."/>
            <person name="Angelini C."/>
            <person name="Antonin V."/>
            <person name="Barry K.W."/>
            <person name="Bougher N.L."/>
            <person name="Buchanan P."/>
            <person name="Buyck B."/>
            <person name="Bense V."/>
            <person name="Catcheside P."/>
            <person name="Chovatia M."/>
            <person name="Cooper J."/>
            <person name="Damon W."/>
            <person name="Desjardin D."/>
            <person name="Finy P."/>
            <person name="Geml J."/>
            <person name="Haridas S."/>
            <person name="Hughes K."/>
            <person name="Justo A."/>
            <person name="Karasinski D."/>
            <person name="Kautmanova I."/>
            <person name="Kiss B."/>
            <person name="Kocsube S."/>
            <person name="Kotiranta H."/>
            <person name="LaButti K.M."/>
            <person name="Lechner B.E."/>
            <person name="Liimatainen K."/>
            <person name="Lipzen A."/>
            <person name="Lukacs Z."/>
            <person name="Mihaltcheva S."/>
            <person name="Morgado L.N."/>
            <person name="Niskanen T."/>
            <person name="Noordeloos M.E."/>
            <person name="Ohm R.A."/>
            <person name="Ortiz-Santana B."/>
            <person name="Ovrebo C."/>
            <person name="Racz N."/>
            <person name="Riley R."/>
            <person name="Savchenko A."/>
            <person name="Shiryaev A."/>
            <person name="Soop K."/>
            <person name="Spirin V."/>
            <person name="Szebenyi C."/>
            <person name="Tomsovsky M."/>
            <person name="Tulloss R.E."/>
            <person name="Uehling J."/>
            <person name="Grigoriev I.V."/>
            <person name="Vagvolgyi C."/>
            <person name="Papp T."/>
            <person name="Martin F.M."/>
            <person name="Miettinen O."/>
            <person name="Hibbett D.S."/>
            <person name="Nagy L.G."/>
        </authorList>
    </citation>
    <scope>NUCLEOTIDE SEQUENCE [LARGE SCALE GENOMIC DNA]</scope>
    <source>
        <strain evidence="1 2">CBS 962.96</strain>
    </source>
</reference>
<evidence type="ECO:0008006" key="3">
    <source>
        <dbReference type="Google" id="ProtNLM"/>
    </source>
</evidence>
<evidence type="ECO:0000313" key="2">
    <source>
        <dbReference type="Proteomes" id="UP000297245"/>
    </source>
</evidence>
<dbReference type="AlphaFoldDB" id="A0A4S8KJK7"/>
<name>A0A4S8KJK7_DENBC</name>
<dbReference type="EMBL" id="ML181696">
    <property type="protein sequence ID" value="THU75674.1"/>
    <property type="molecule type" value="Genomic_DNA"/>
</dbReference>
<accession>A0A4S8KJK7</accession>